<organism evidence="3 4">
    <name type="scientific">Paenibacillus arenilitoris</name>
    <dbReference type="NCBI Taxonomy" id="2772299"/>
    <lineage>
        <taxon>Bacteria</taxon>
        <taxon>Bacillati</taxon>
        <taxon>Bacillota</taxon>
        <taxon>Bacilli</taxon>
        <taxon>Bacillales</taxon>
        <taxon>Paenibacillaceae</taxon>
        <taxon>Paenibacillus</taxon>
    </lineage>
</organism>
<dbReference type="Gene3D" id="3.10.290.30">
    <property type="entry name" value="MM3350-like"/>
    <property type="match status" value="1"/>
</dbReference>
<gene>
    <name evidence="3" type="ORF">IDH41_27165</name>
</gene>
<dbReference type="EMBL" id="JACXIY010000044">
    <property type="protein sequence ID" value="MBD2872270.1"/>
    <property type="molecule type" value="Genomic_DNA"/>
</dbReference>
<dbReference type="SUPFAM" id="SSF159941">
    <property type="entry name" value="MM3350-like"/>
    <property type="match status" value="1"/>
</dbReference>
<dbReference type="Pfam" id="PF07929">
    <property type="entry name" value="PRiA4_ORF3"/>
    <property type="match status" value="1"/>
</dbReference>
<dbReference type="Proteomes" id="UP000632125">
    <property type="component" value="Unassembled WGS sequence"/>
</dbReference>
<accession>A0A927H8P1</accession>
<proteinExistence type="predicted"/>
<dbReference type="PANTHER" id="PTHR41878">
    <property type="entry name" value="LEXA REPRESSOR-RELATED"/>
    <property type="match status" value="1"/>
</dbReference>
<dbReference type="InterPro" id="IPR012912">
    <property type="entry name" value="Plasmid_pRiA4b_Orf3-like"/>
</dbReference>
<comment type="caution">
    <text evidence="3">The sequence shown here is derived from an EMBL/GenBank/DDBJ whole genome shotgun (WGS) entry which is preliminary data.</text>
</comment>
<dbReference type="AlphaFoldDB" id="A0A927H8P1"/>
<evidence type="ECO:0000313" key="3">
    <source>
        <dbReference type="EMBL" id="MBD2872270.1"/>
    </source>
</evidence>
<reference evidence="3" key="1">
    <citation type="submission" date="2020-09" db="EMBL/GenBank/DDBJ databases">
        <title>A novel bacterium of genus Paenibacillus, isolated from South China Sea.</title>
        <authorList>
            <person name="Huang H."/>
            <person name="Mo K."/>
            <person name="Hu Y."/>
        </authorList>
    </citation>
    <scope>NUCLEOTIDE SEQUENCE</scope>
    <source>
        <strain evidence="3">IB182493</strain>
    </source>
</reference>
<dbReference type="InterPro" id="IPR024047">
    <property type="entry name" value="MM3350-like_sf"/>
</dbReference>
<evidence type="ECO:0000259" key="2">
    <source>
        <dbReference type="Pfam" id="PF07929"/>
    </source>
</evidence>
<name>A0A927H8P1_9BACL</name>
<sequence>MNYICRIELEDIKPAIWRRFSFHPDITFHQLHETIQEVMGWYNSHLYEFEINGHRIEMPDETGYAFSDEVGLNAREEIVSSHLNKKNTVFTYMYDFGDGWSHRIKLEQIDVQSDELTAACLDGERACPVEDVGGPWGHQNLLEILANPRHPEYEEMREWAGGSYDPEFFDRDMVNEGLRQSARALSPKLGGTKAANPKAASEKKAKLTKRELAKHLKGLSNEQLIELVKECFGHSKDAEHSITVKILGGDATVDSLFAEYRQKIEHLFFPTRGKANLHVEDAKKAIAEFEKLTGSEKRAAELRLLYIENGMDFAILHDYMDGRLLAGLTSVYAEVIRAVIRDKNGKLHKEMKTPLVKIVRKASRIHDMLHATLQQLFMQAGYDDRGITSR</sequence>
<keyword evidence="4" id="KW-1185">Reference proteome</keyword>
<dbReference type="RefSeq" id="WP_190866801.1">
    <property type="nucleotide sequence ID" value="NZ_JACXIY010000044.1"/>
</dbReference>
<dbReference type="PANTHER" id="PTHR41878:SF1">
    <property type="entry name" value="TNPR PROTEIN"/>
    <property type="match status" value="1"/>
</dbReference>
<evidence type="ECO:0000313" key="4">
    <source>
        <dbReference type="Proteomes" id="UP000632125"/>
    </source>
</evidence>
<evidence type="ECO:0000256" key="1">
    <source>
        <dbReference type="SAM" id="MobiDB-lite"/>
    </source>
</evidence>
<feature type="domain" description="Plasmid pRiA4b Orf3-like" evidence="2">
    <location>
        <begin position="3"/>
        <end position="172"/>
    </location>
</feature>
<feature type="region of interest" description="Disordered" evidence="1">
    <location>
        <begin position="185"/>
        <end position="205"/>
    </location>
</feature>
<protein>
    <submittedName>
        <fullName evidence="3">Plasmid pRiA4b ORF-3 family protein</fullName>
    </submittedName>
</protein>